<proteinExistence type="predicted"/>
<dbReference type="Proteomes" id="UP001054837">
    <property type="component" value="Unassembled WGS sequence"/>
</dbReference>
<evidence type="ECO:0000313" key="2">
    <source>
        <dbReference type="Proteomes" id="UP001054837"/>
    </source>
</evidence>
<gene>
    <name evidence="1" type="ORF">CDAR_439311</name>
</gene>
<organism evidence="1 2">
    <name type="scientific">Caerostris darwini</name>
    <dbReference type="NCBI Taxonomy" id="1538125"/>
    <lineage>
        <taxon>Eukaryota</taxon>
        <taxon>Metazoa</taxon>
        <taxon>Ecdysozoa</taxon>
        <taxon>Arthropoda</taxon>
        <taxon>Chelicerata</taxon>
        <taxon>Arachnida</taxon>
        <taxon>Araneae</taxon>
        <taxon>Araneomorphae</taxon>
        <taxon>Entelegynae</taxon>
        <taxon>Araneoidea</taxon>
        <taxon>Araneidae</taxon>
        <taxon>Caerostris</taxon>
    </lineage>
</organism>
<name>A0AAV4MHQ7_9ARAC</name>
<comment type="caution">
    <text evidence="1">The sequence shown here is derived from an EMBL/GenBank/DDBJ whole genome shotgun (WGS) entry which is preliminary data.</text>
</comment>
<reference evidence="1 2" key="1">
    <citation type="submission" date="2021-06" db="EMBL/GenBank/DDBJ databases">
        <title>Caerostris darwini draft genome.</title>
        <authorList>
            <person name="Kono N."/>
            <person name="Arakawa K."/>
        </authorList>
    </citation>
    <scope>NUCLEOTIDE SEQUENCE [LARGE SCALE GENOMIC DNA]</scope>
</reference>
<sequence length="175" mass="20632">MQSKHYSLKKSREKKGSSSLFLPFGLIISVAETTGFKFEFLSRKRKKTEETSLSRNASSSECWITENVNYNFRCNPEKSPQYDNIWLLNARLVDRINFPSFEFPETSLTATEYSGKEKTQLDRDQIEIPKLIIGILENKRQILARIWEEESGYCEWTTMVEPYTERQKEKSRENH</sequence>
<dbReference type="EMBL" id="BPLQ01000489">
    <property type="protein sequence ID" value="GIX71926.1"/>
    <property type="molecule type" value="Genomic_DNA"/>
</dbReference>
<protein>
    <submittedName>
        <fullName evidence="1">Uncharacterized protein</fullName>
    </submittedName>
</protein>
<keyword evidence="2" id="KW-1185">Reference proteome</keyword>
<accession>A0AAV4MHQ7</accession>
<evidence type="ECO:0000313" key="1">
    <source>
        <dbReference type="EMBL" id="GIX71926.1"/>
    </source>
</evidence>
<dbReference type="AlphaFoldDB" id="A0AAV4MHQ7"/>